<keyword evidence="1" id="KW-0472">Membrane</keyword>
<keyword evidence="3" id="KW-0808">Transferase</keyword>
<dbReference type="InterPro" id="IPR001173">
    <property type="entry name" value="Glyco_trans_2-like"/>
</dbReference>
<dbReference type="SUPFAM" id="SSF53448">
    <property type="entry name" value="Nucleotide-diphospho-sugar transferases"/>
    <property type="match status" value="1"/>
</dbReference>
<organism evidence="3 4">
    <name type="scientific">Clostridium amylolyticum</name>
    <dbReference type="NCBI Taxonomy" id="1121298"/>
    <lineage>
        <taxon>Bacteria</taxon>
        <taxon>Bacillati</taxon>
        <taxon>Bacillota</taxon>
        <taxon>Clostridia</taxon>
        <taxon>Eubacteriales</taxon>
        <taxon>Clostridiaceae</taxon>
        <taxon>Clostridium</taxon>
    </lineage>
</organism>
<keyword evidence="1" id="KW-1133">Transmembrane helix</keyword>
<evidence type="ECO:0000313" key="3">
    <source>
        <dbReference type="EMBL" id="SHJ79652.1"/>
    </source>
</evidence>
<dbReference type="EMBL" id="FQZO01000008">
    <property type="protein sequence ID" value="SHJ79652.1"/>
    <property type="molecule type" value="Genomic_DNA"/>
</dbReference>
<dbReference type="PANTHER" id="PTHR22916:SF3">
    <property type="entry name" value="UDP-GLCNAC:BETAGAL BETA-1,3-N-ACETYLGLUCOSAMINYLTRANSFERASE-LIKE PROTEIN 1"/>
    <property type="match status" value="1"/>
</dbReference>
<proteinExistence type="predicted"/>
<dbReference type="Gene3D" id="3.90.550.10">
    <property type="entry name" value="Spore Coat Polysaccharide Biosynthesis Protein SpsA, Chain A"/>
    <property type="match status" value="1"/>
</dbReference>
<sequence length="329" mass="38312">METKKASIIIPIYNAEKHIAKCVESAINQTFNDYEIILLNDGSQDSSQMLIEEFQQNYPEKIRIFYHDNVGVAITRNRGIEYSCGEYLFFIDNDDYILPDYVQKFVAEAERTQADMVIGWHNQIENGGSKVKLRKLQNEEWSAFRFLTPWARVYRKSFLLDNNIRFLNTKMGEEIYCSVLAAIKAKKVSILPYSGYNWIVNPDSVSHTLQKGFQSKASPIKMLNSLFQSININELSLDKKEELEYFYIKYCIWYMLDSGRGVGIKAMKAEYDTIFGKLKELFPNYRKNKLLGVLTPKGEVFSTRFIVWIIVILQGFGLDKTIFWLYSLI</sequence>
<accession>A0A1M6M880</accession>
<dbReference type="STRING" id="1121298.SAMN05444401_3884"/>
<dbReference type="CDD" id="cd00761">
    <property type="entry name" value="Glyco_tranf_GTA_type"/>
    <property type="match status" value="1"/>
</dbReference>
<feature type="transmembrane region" description="Helical" evidence="1">
    <location>
        <begin position="305"/>
        <end position="326"/>
    </location>
</feature>
<keyword evidence="1" id="KW-0812">Transmembrane</keyword>
<name>A0A1M6M880_9CLOT</name>
<dbReference type="Proteomes" id="UP000184080">
    <property type="component" value="Unassembled WGS sequence"/>
</dbReference>
<evidence type="ECO:0000259" key="2">
    <source>
        <dbReference type="Pfam" id="PF00535"/>
    </source>
</evidence>
<keyword evidence="4" id="KW-1185">Reference proteome</keyword>
<dbReference type="RefSeq" id="WP_073010720.1">
    <property type="nucleotide sequence ID" value="NZ_FQZO01000008.1"/>
</dbReference>
<dbReference type="AlphaFoldDB" id="A0A1M6M880"/>
<evidence type="ECO:0000256" key="1">
    <source>
        <dbReference type="SAM" id="Phobius"/>
    </source>
</evidence>
<dbReference type="PANTHER" id="PTHR22916">
    <property type="entry name" value="GLYCOSYLTRANSFERASE"/>
    <property type="match status" value="1"/>
</dbReference>
<evidence type="ECO:0000313" key="4">
    <source>
        <dbReference type="Proteomes" id="UP000184080"/>
    </source>
</evidence>
<reference evidence="3 4" key="1">
    <citation type="submission" date="2016-11" db="EMBL/GenBank/DDBJ databases">
        <authorList>
            <person name="Jaros S."/>
            <person name="Januszkiewicz K."/>
            <person name="Wedrychowicz H."/>
        </authorList>
    </citation>
    <scope>NUCLEOTIDE SEQUENCE [LARGE SCALE GENOMIC DNA]</scope>
    <source>
        <strain evidence="3 4">DSM 21864</strain>
    </source>
</reference>
<dbReference type="InterPro" id="IPR029044">
    <property type="entry name" value="Nucleotide-diphossugar_trans"/>
</dbReference>
<dbReference type="GO" id="GO:0016758">
    <property type="term" value="F:hexosyltransferase activity"/>
    <property type="evidence" value="ECO:0007669"/>
    <property type="project" value="UniProtKB-ARBA"/>
</dbReference>
<feature type="domain" description="Glycosyltransferase 2-like" evidence="2">
    <location>
        <begin position="7"/>
        <end position="146"/>
    </location>
</feature>
<dbReference type="OrthoDB" id="9807674at2"/>
<dbReference type="Pfam" id="PF00535">
    <property type="entry name" value="Glycos_transf_2"/>
    <property type="match status" value="1"/>
</dbReference>
<protein>
    <submittedName>
        <fullName evidence="3">Glycosyltransferase involved in cell wall bisynthesis</fullName>
    </submittedName>
</protein>
<gene>
    <name evidence="3" type="ORF">SAMN05444401_3884</name>
</gene>